<evidence type="ECO:0008006" key="3">
    <source>
        <dbReference type="Google" id="ProtNLM"/>
    </source>
</evidence>
<dbReference type="Proteomes" id="UP000033400">
    <property type="component" value="Unassembled WGS sequence"/>
</dbReference>
<evidence type="ECO:0000313" key="2">
    <source>
        <dbReference type="Proteomes" id="UP000033400"/>
    </source>
</evidence>
<accession>A0A0F4V6B5</accession>
<evidence type="ECO:0000313" key="1">
    <source>
        <dbReference type="EMBL" id="KJZ64408.1"/>
    </source>
</evidence>
<name>A0A0F4V6B5_PSEFL</name>
<dbReference type="AlphaFoldDB" id="A0A0F4V6B5"/>
<reference evidence="1 2" key="1">
    <citation type="submission" date="2015-03" db="EMBL/GenBank/DDBJ databases">
        <title>Comparative genomics of Pseudomonas insights into diversity of traits involved in vanlence and defense.</title>
        <authorList>
            <person name="Qin Y."/>
        </authorList>
    </citation>
    <scope>NUCLEOTIDE SEQUENCE [LARGE SCALE GENOMIC DNA]</scope>
    <source>
        <strain evidence="1 2">H24</strain>
    </source>
</reference>
<proteinExistence type="predicted"/>
<sequence>MVRGPAGAGITSLLDAFVANHSTTVIVVRHDIFLSRVSLVDRVQQMVFPTSEFGWLKQVPKSLVEFVKLTNRRTIVIDDAEIIINERDSVGNIIDDMLKFAMSAAGMQVIFSTRRVPLQNEFCKIKTVQTSDISLSGALTGQNWSDLKAQFCHWSNSRYGLNIRVQDRDQFATTADELEIDRAMSLLEVLYCTELLHDQLPTAMSGARATEDLKWEVQRVLFG</sequence>
<protein>
    <recommendedName>
        <fullName evidence="3">AAA+ ATPase domain-containing protein</fullName>
    </recommendedName>
</protein>
<dbReference type="PATRIC" id="fig|294.133.peg.3277"/>
<dbReference type="EMBL" id="LACH01000039">
    <property type="protein sequence ID" value="KJZ64408.1"/>
    <property type="molecule type" value="Genomic_DNA"/>
</dbReference>
<organism evidence="1 2">
    <name type="scientific">Pseudomonas fluorescens</name>
    <dbReference type="NCBI Taxonomy" id="294"/>
    <lineage>
        <taxon>Bacteria</taxon>
        <taxon>Pseudomonadati</taxon>
        <taxon>Pseudomonadota</taxon>
        <taxon>Gammaproteobacteria</taxon>
        <taxon>Pseudomonadales</taxon>
        <taxon>Pseudomonadaceae</taxon>
        <taxon>Pseudomonas</taxon>
    </lineage>
</organism>
<comment type="caution">
    <text evidence="1">The sequence shown here is derived from an EMBL/GenBank/DDBJ whole genome shotgun (WGS) entry which is preliminary data.</text>
</comment>
<gene>
    <name evidence="1" type="ORF">VD17_18255</name>
</gene>